<evidence type="ECO:0000313" key="1">
    <source>
        <dbReference type="EMBL" id="KRL56238.1"/>
    </source>
</evidence>
<dbReference type="GO" id="GO:0008168">
    <property type="term" value="F:methyltransferase activity"/>
    <property type="evidence" value="ECO:0007669"/>
    <property type="project" value="InterPro"/>
</dbReference>
<dbReference type="AlphaFoldDB" id="A0A0R1RIU3"/>
<dbReference type="PATRIC" id="fig|1423778.4.peg.509"/>
<dbReference type="InterPro" id="IPR002052">
    <property type="entry name" value="DNA_methylase_N6_adenine_CS"/>
</dbReference>
<dbReference type="PROSITE" id="PS00018">
    <property type="entry name" value="EF_HAND_1"/>
    <property type="match status" value="1"/>
</dbReference>
<evidence type="ECO:0008006" key="3">
    <source>
        <dbReference type="Google" id="ProtNLM"/>
    </source>
</evidence>
<comment type="caution">
    <text evidence="1">The sequence shown here is derived from an EMBL/GenBank/DDBJ whole genome shotgun (WGS) entry which is preliminary data.</text>
</comment>
<evidence type="ECO:0000313" key="2">
    <source>
        <dbReference type="Proteomes" id="UP000051697"/>
    </source>
</evidence>
<dbReference type="Pfam" id="PF13651">
    <property type="entry name" value="EcoRI_methylase"/>
    <property type="match status" value="1"/>
</dbReference>
<dbReference type="STRING" id="1423778.FC70_GL000489"/>
<reference evidence="1 2" key="1">
    <citation type="journal article" date="2015" name="Genome Announc.">
        <title>Expanding the biotechnology potential of lactobacilli through comparative genomics of 213 strains and associated genera.</title>
        <authorList>
            <person name="Sun Z."/>
            <person name="Harris H.M."/>
            <person name="McCann A."/>
            <person name="Guo C."/>
            <person name="Argimon S."/>
            <person name="Zhang W."/>
            <person name="Yang X."/>
            <person name="Jeffery I.B."/>
            <person name="Cooney J.C."/>
            <person name="Kagawa T.F."/>
            <person name="Liu W."/>
            <person name="Song Y."/>
            <person name="Salvetti E."/>
            <person name="Wrobel A."/>
            <person name="Rasinkangas P."/>
            <person name="Parkhill J."/>
            <person name="Rea M.C."/>
            <person name="O'Sullivan O."/>
            <person name="Ritari J."/>
            <person name="Douillard F.P."/>
            <person name="Paul Ross R."/>
            <person name="Yang R."/>
            <person name="Briner A.E."/>
            <person name="Felis G.E."/>
            <person name="de Vos W.M."/>
            <person name="Barrangou R."/>
            <person name="Klaenhammer T.R."/>
            <person name="Caufield P.W."/>
            <person name="Cui Y."/>
            <person name="Zhang H."/>
            <person name="O'Toole P.W."/>
        </authorList>
    </citation>
    <scope>NUCLEOTIDE SEQUENCE [LARGE SCALE GENOMIC DNA]</scope>
    <source>
        <strain evidence="1 2">DSM 15707</strain>
    </source>
</reference>
<gene>
    <name evidence="1" type="ORF">FC70_GL000489</name>
</gene>
<dbReference type="Proteomes" id="UP000051697">
    <property type="component" value="Unassembled WGS sequence"/>
</dbReference>
<dbReference type="InterPro" id="IPR018247">
    <property type="entry name" value="EF_Hand_1_Ca_BS"/>
</dbReference>
<keyword evidence="2" id="KW-1185">Reference proteome</keyword>
<dbReference type="GO" id="GO:0003676">
    <property type="term" value="F:nucleic acid binding"/>
    <property type="evidence" value="ECO:0007669"/>
    <property type="project" value="InterPro"/>
</dbReference>
<accession>A0A0R1RIU3</accession>
<proteinExistence type="predicted"/>
<dbReference type="InterPro" id="IPR025247">
    <property type="entry name" value="EcoRI-like_methylase"/>
</dbReference>
<dbReference type="PROSITE" id="PS00092">
    <property type="entry name" value="N6_MTASE"/>
    <property type="match status" value="1"/>
</dbReference>
<organism evidence="1 2">
    <name type="scientific">Paucilactobacillus oligofermentans DSM 15707 = LMG 22743</name>
    <dbReference type="NCBI Taxonomy" id="1423778"/>
    <lineage>
        <taxon>Bacteria</taxon>
        <taxon>Bacillati</taxon>
        <taxon>Bacillota</taxon>
        <taxon>Bacilli</taxon>
        <taxon>Lactobacillales</taxon>
        <taxon>Lactobacillaceae</taxon>
        <taxon>Paucilactobacillus</taxon>
    </lineage>
</organism>
<dbReference type="GO" id="GO:0032259">
    <property type="term" value="P:methylation"/>
    <property type="evidence" value="ECO:0007669"/>
    <property type="project" value="InterPro"/>
</dbReference>
<protein>
    <recommendedName>
        <fullName evidence="3">DNA methyltransferase</fullName>
    </recommendedName>
</protein>
<sequence>MHNIYFMKGNLLMANANLTNARKAKNDEFYTQWADIEKEVNAYLEFDENVFRDKTILLPADDPFESNFFKYFATHFNDFGLKKLIATSYDPSPIVNTQLELSLFDDNNEQDVGMTRKISRAYRIELTDVSDFDENGRINIDDVEAKLLAEKKHIDKGKKSKILGYLTGDESVGGYSAGDFRSAEVTKLRDEADMIITNPPFSLFREFLSWANPLEKRILVIGNMNAITYKEVFPLIKDNKFWIGATNFNVGMYFYVPEGFQYSKTYKFDREKNGKPANRVPGTGWFTNIDHGRRHQPLSLMTMEDNIKFSKHTQVQGREYDKYDNYDAIEIPYTDSIPSDYDGVMGVPISFLDKYNPDQFEILGGDGFGDTPPTKTYSHKAKVVDGKRMKSQTGTMGAVIRQDAFGKGTFFDVGYPVKAVYKRIFIKKRS</sequence>
<name>A0A0R1RIU3_9LACO</name>
<dbReference type="EMBL" id="AZFE01000028">
    <property type="protein sequence ID" value="KRL56238.1"/>
    <property type="molecule type" value="Genomic_DNA"/>
</dbReference>